<dbReference type="GO" id="GO:0005737">
    <property type="term" value="C:cytoplasm"/>
    <property type="evidence" value="ECO:0007669"/>
    <property type="project" value="TreeGrafter"/>
</dbReference>
<reference evidence="2 3" key="1">
    <citation type="submission" date="2018-10" db="EMBL/GenBank/DDBJ databases">
        <title>Genome sequencing of Mucilaginibacter sp. HYN0043.</title>
        <authorList>
            <person name="Kim M."/>
            <person name="Yi H."/>
        </authorList>
    </citation>
    <scope>NUCLEOTIDE SEQUENCE [LARGE SCALE GENOMIC DNA]</scope>
    <source>
        <strain evidence="2 3">HYN0043</strain>
    </source>
</reference>
<dbReference type="SMART" id="SM01260">
    <property type="entry name" value="LANC_like"/>
    <property type="match status" value="1"/>
</dbReference>
<dbReference type="Gene3D" id="1.50.10.10">
    <property type="match status" value="1"/>
</dbReference>
<dbReference type="Gene3D" id="1.10.510.10">
    <property type="entry name" value="Transferase(Phosphotransferase) domain 1"/>
    <property type="match status" value="1"/>
</dbReference>
<dbReference type="GO" id="GO:0005975">
    <property type="term" value="P:carbohydrate metabolic process"/>
    <property type="evidence" value="ECO:0007669"/>
    <property type="project" value="InterPro"/>
</dbReference>
<dbReference type="KEGG" id="muh:HYN43_015060"/>
<dbReference type="OrthoDB" id="9813021at2"/>
<dbReference type="InterPro" id="IPR000719">
    <property type="entry name" value="Prot_kinase_dom"/>
</dbReference>
<dbReference type="PROSITE" id="PS00109">
    <property type="entry name" value="PROTEIN_KINASE_TYR"/>
    <property type="match status" value="1"/>
</dbReference>
<dbReference type="EMBL" id="CP032869">
    <property type="protein sequence ID" value="AYL96537.1"/>
    <property type="molecule type" value="Genomic_DNA"/>
</dbReference>
<dbReference type="SUPFAM" id="SSF56112">
    <property type="entry name" value="Protein kinase-like (PK-like)"/>
    <property type="match status" value="1"/>
</dbReference>
<dbReference type="PANTHER" id="PTHR24361">
    <property type="entry name" value="MITOGEN-ACTIVATED KINASE KINASE KINASE"/>
    <property type="match status" value="1"/>
</dbReference>
<protein>
    <recommendedName>
        <fullName evidence="1">Protein kinase domain-containing protein</fullName>
    </recommendedName>
</protein>
<dbReference type="SUPFAM" id="SSF158745">
    <property type="entry name" value="LanC-like"/>
    <property type="match status" value="1"/>
</dbReference>
<feature type="domain" description="Protein kinase" evidence="1">
    <location>
        <begin position="216"/>
        <end position="485"/>
    </location>
</feature>
<accession>A0A494VMJ2</accession>
<dbReference type="InterPro" id="IPR012341">
    <property type="entry name" value="6hp_glycosidase-like_sf"/>
</dbReference>
<dbReference type="RefSeq" id="WP_119410134.1">
    <property type="nucleotide sequence ID" value="NZ_CP032869.1"/>
</dbReference>
<dbReference type="PANTHER" id="PTHR24361:SF678">
    <property type="entry name" value="SPORULATION-SPECIFIC PROTEIN 1"/>
    <property type="match status" value="1"/>
</dbReference>
<sequence length="888" mass="99502">MEQTQISQQNCIIQQSDVEVDHPSSNANYDYSYYLMEQGFRFTYAHPYLFAGESSKTDTWLIHITVVRLQFDQLIRPLLAFLKPIAVSFAIPVDADHHSSILDGRSSFPLTGKAITICASTSEEAILIVHHLCTLTKSIIGPSMPCAYHLTDTVGISYGTLFSQNDNRAITGSLFYKSAIADNLKQIINTKKIAWPFQEIMSLTSFKQPRLLNKQYIPIETFKKDPKGNVFKALKLNRIFDMQWCVIKQGRHYQSFDNSGRDAKDRLAWQFEIHKHFESKNILPKTIAHFELYGDAFFVMDYKESVSLTEKAIQLSEGRTWTSTSVERKREMLGYLLQVTNILGQFHDEGFVHRDVTPANFVVTEAAQVFAIDIELCYNIRMQAPNPPFTLGTPGFMSPAQEKGDIPSFKDDIHSFGALLISLLTGVLPNKLNLKNPKQLKTNLCYFIDSPSLVNAIIACLSADPGLRPGFSEIRAVLELCDTMLLTTLAPLPGIAPSIANENSISILSNAFNTISNLVFGYRMNISNKTVATNPGQNCEPANADFTIGITPGFADFVVLAMYQPYFSTDLIQGFNSNIQSWIAQIMTIELPDLELQIFSNALSQIKPGTELLLNFMSKANPLADDLTDPTSAAISGGLAGIGLKSLFLTDQQSSESDRNQLAETVSCISAMQEKDGSWATVSKTPGKKSFKAIGFSHGVAGITYFLLSYYARYRSEDLRVRTVFALKWLIKQRRSDRGKMTWPVSAENQTVDPWLEHGFSGVALTFIKAYEVMGHSIYREIAEEVLGYHPLHVTSNYCAFGNGLSGLGEIYLEANRVFGNEEWLFRATIIRDTLLNSCFRDDDVCYWLDGTQLNPTPDFWTGNAGVLHFLLRFEYPDQIHFLAHLIP</sequence>
<dbReference type="SMART" id="SM00220">
    <property type="entry name" value="S_TKc"/>
    <property type="match status" value="1"/>
</dbReference>
<name>A0A494VMJ2_9SPHI</name>
<dbReference type="Pfam" id="PF00069">
    <property type="entry name" value="Pkinase"/>
    <property type="match status" value="1"/>
</dbReference>
<dbReference type="Proteomes" id="UP000270046">
    <property type="component" value="Chromosome"/>
</dbReference>
<gene>
    <name evidence="2" type="ORF">HYN43_015060</name>
</gene>
<dbReference type="InterPro" id="IPR008266">
    <property type="entry name" value="Tyr_kinase_AS"/>
</dbReference>
<dbReference type="InterPro" id="IPR007822">
    <property type="entry name" value="LANC-like"/>
</dbReference>
<dbReference type="InterPro" id="IPR053235">
    <property type="entry name" value="Ser_Thr_kinase"/>
</dbReference>
<evidence type="ECO:0000313" key="3">
    <source>
        <dbReference type="Proteomes" id="UP000270046"/>
    </source>
</evidence>
<dbReference type="GO" id="GO:0004672">
    <property type="term" value="F:protein kinase activity"/>
    <property type="evidence" value="ECO:0007669"/>
    <property type="project" value="InterPro"/>
</dbReference>
<dbReference type="GO" id="GO:0005524">
    <property type="term" value="F:ATP binding"/>
    <property type="evidence" value="ECO:0007669"/>
    <property type="project" value="InterPro"/>
</dbReference>
<dbReference type="AlphaFoldDB" id="A0A494VMJ2"/>
<dbReference type="PROSITE" id="PS50011">
    <property type="entry name" value="PROTEIN_KINASE_DOM"/>
    <property type="match status" value="1"/>
</dbReference>
<evidence type="ECO:0000259" key="1">
    <source>
        <dbReference type="PROSITE" id="PS50011"/>
    </source>
</evidence>
<dbReference type="InterPro" id="IPR011009">
    <property type="entry name" value="Kinase-like_dom_sf"/>
</dbReference>
<dbReference type="Pfam" id="PF05147">
    <property type="entry name" value="LANC_like"/>
    <property type="match status" value="1"/>
</dbReference>
<keyword evidence="3" id="KW-1185">Reference proteome</keyword>
<proteinExistence type="predicted"/>
<dbReference type="GO" id="GO:0031179">
    <property type="term" value="P:peptide modification"/>
    <property type="evidence" value="ECO:0007669"/>
    <property type="project" value="InterPro"/>
</dbReference>
<organism evidence="2 3">
    <name type="scientific">Mucilaginibacter celer</name>
    <dbReference type="NCBI Taxonomy" id="2305508"/>
    <lineage>
        <taxon>Bacteria</taxon>
        <taxon>Pseudomonadati</taxon>
        <taxon>Bacteroidota</taxon>
        <taxon>Sphingobacteriia</taxon>
        <taxon>Sphingobacteriales</taxon>
        <taxon>Sphingobacteriaceae</taxon>
        <taxon>Mucilaginibacter</taxon>
    </lineage>
</organism>
<evidence type="ECO:0000313" key="2">
    <source>
        <dbReference type="EMBL" id="AYL96537.1"/>
    </source>
</evidence>